<keyword evidence="2" id="KW-0812">Transmembrane</keyword>
<proteinExistence type="predicted"/>
<evidence type="ECO:0000313" key="4">
    <source>
        <dbReference type="Proteomes" id="UP000261811"/>
    </source>
</evidence>
<sequence length="231" mass="24725">MSKKPTDGAQERPGRLKQIRMVAQVLHQANPKALPIVFASALGALVVVVAIGWIVGSLWFFVPLGILAAVAVGMVVFGQLAQRAQYSVLAGQPGAAAAVLKNVRGGWTVTEAVSGNRNLDMVHRAVGRPGVVIVSEGPRSRVGQLLGAEKKRISRAVPSVPIYDIQVGDEEGQIPVDKLQRHLMKLPRNLTKAQVNDVNSRLAALPRAMQMPKGPMPKGARMPRGPKPKTR</sequence>
<dbReference type="EMBL" id="QURH01000158">
    <property type="protein sequence ID" value="RFU42107.1"/>
    <property type="molecule type" value="Genomic_DNA"/>
</dbReference>
<feature type="region of interest" description="Disordered" evidence="1">
    <location>
        <begin position="207"/>
        <end position="231"/>
    </location>
</feature>
<accession>A0A372JQ12</accession>
<dbReference type="Proteomes" id="UP000261811">
    <property type="component" value="Unassembled WGS sequence"/>
</dbReference>
<dbReference type="RefSeq" id="WP_117356892.1">
    <property type="nucleotide sequence ID" value="NZ_QURH01000158.1"/>
</dbReference>
<dbReference type="OrthoDB" id="8479889at2"/>
<feature type="transmembrane region" description="Helical" evidence="2">
    <location>
        <begin position="33"/>
        <end position="54"/>
    </location>
</feature>
<keyword evidence="2" id="KW-0472">Membrane</keyword>
<name>A0A372JQ12_9ACTN</name>
<evidence type="ECO:0000256" key="2">
    <source>
        <dbReference type="SAM" id="Phobius"/>
    </source>
</evidence>
<evidence type="ECO:0000313" key="3">
    <source>
        <dbReference type="EMBL" id="RFU42107.1"/>
    </source>
</evidence>
<dbReference type="AlphaFoldDB" id="A0A372JQ12"/>
<organism evidence="3 4">
    <name type="scientific">Actinomadura logoneensis</name>
    <dbReference type="NCBI Taxonomy" id="2293572"/>
    <lineage>
        <taxon>Bacteria</taxon>
        <taxon>Bacillati</taxon>
        <taxon>Actinomycetota</taxon>
        <taxon>Actinomycetes</taxon>
        <taxon>Streptosporangiales</taxon>
        <taxon>Thermomonosporaceae</taxon>
        <taxon>Actinomadura</taxon>
    </lineage>
</organism>
<feature type="transmembrane region" description="Helical" evidence="2">
    <location>
        <begin position="60"/>
        <end position="81"/>
    </location>
</feature>
<evidence type="ECO:0000256" key="1">
    <source>
        <dbReference type="SAM" id="MobiDB-lite"/>
    </source>
</evidence>
<reference evidence="3 4" key="1">
    <citation type="submission" date="2018-08" db="EMBL/GenBank/DDBJ databases">
        <title>Actinomadura jelena sp. nov., a novel Actinomycete isolated from soil in Chad.</title>
        <authorList>
            <person name="Shi L."/>
        </authorList>
    </citation>
    <scope>NUCLEOTIDE SEQUENCE [LARGE SCALE GENOMIC DNA]</scope>
    <source>
        <strain evidence="3 4">NEAU-G17</strain>
    </source>
</reference>
<protein>
    <submittedName>
        <fullName evidence="3">DUF4191 domain-containing protein</fullName>
    </submittedName>
</protein>
<comment type="caution">
    <text evidence="3">The sequence shown here is derived from an EMBL/GenBank/DDBJ whole genome shotgun (WGS) entry which is preliminary data.</text>
</comment>
<dbReference type="Pfam" id="PF13829">
    <property type="entry name" value="DUF4191"/>
    <property type="match status" value="1"/>
</dbReference>
<keyword evidence="2" id="KW-1133">Transmembrane helix</keyword>
<keyword evidence="4" id="KW-1185">Reference proteome</keyword>
<gene>
    <name evidence="3" type="ORF">DZF91_08260</name>
</gene>
<dbReference type="InterPro" id="IPR025445">
    <property type="entry name" value="DUF4191"/>
</dbReference>